<dbReference type="Proteomes" id="UP001162164">
    <property type="component" value="Unassembled WGS sequence"/>
</dbReference>
<comment type="caution">
    <text evidence="9">The sequence shown here is derived from an EMBL/GenBank/DDBJ whole genome shotgun (WGS) entry which is preliminary data.</text>
</comment>
<sequence>MDTAFCSTCVSFLTIFNKIATSLEATEEKISLSCEIQQSGGIIKLGDVQTFLSKGDPYEMVNIKNEVALDNGENSFKGPNVKEEVLVELLESRCKQENGFKNHTFLKKDIAEERKAYYVGSQKSKKKSVSEVQMYNCEICEYKTKYENVLQRHVLTFHKDISEVETYKCEICDFRSKYKCGLMTHMTVHRDFSEVEMLQCEFCKYQTRNKTGLKIHMFVHKQISIA</sequence>
<dbReference type="SMART" id="SM00355">
    <property type="entry name" value="ZnF_C2H2"/>
    <property type="match status" value="3"/>
</dbReference>
<proteinExistence type="predicted"/>
<accession>A0ABQ9J9T5</accession>
<keyword evidence="4" id="KW-0863">Zinc-finger</keyword>
<evidence type="ECO:0000259" key="8">
    <source>
        <dbReference type="SMART" id="SM00355"/>
    </source>
</evidence>
<keyword evidence="10" id="KW-1185">Reference proteome</keyword>
<keyword evidence="6" id="KW-0238">DNA-binding</keyword>
<dbReference type="Gene3D" id="3.30.160.60">
    <property type="entry name" value="Classic Zinc Finger"/>
    <property type="match status" value="1"/>
</dbReference>
<dbReference type="InterPro" id="IPR036236">
    <property type="entry name" value="Znf_C2H2_sf"/>
</dbReference>
<dbReference type="EMBL" id="JAPWTJ010001036">
    <property type="protein sequence ID" value="KAJ8974212.1"/>
    <property type="molecule type" value="Genomic_DNA"/>
</dbReference>
<evidence type="ECO:0000256" key="3">
    <source>
        <dbReference type="ARBA" id="ARBA00022737"/>
    </source>
</evidence>
<evidence type="ECO:0000256" key="1">
    <source>
        <dbReference type="ARBA" id="ARBA00004123"/>
    </source>
</evidence>
<dbReference type="PANTHER" id="PTHR24392">
    <property type="entry name" value="ZINC FINGER PROTEIN"/>
    <property type="match status" value="1"/>
</dbReference>
<evidence type="ECO:0000256" key="5">
    <source>
        <dbReference type="ARBA" id="ARBA00022833"/>
    </source>
</evidence>
<protein>
    <recommendedName>
        <fullName evidence="8">C2H2-type domain-containing protein</fullName>
    </recommendedName>
</protein>
<dbReference type="InterPro" id="IPR013087">
    <property type="entry name" value="Znf_C2H2_type"/>
</dbReference>
<evidence type="ECO:0000256" key="2">
    <source>
        <dbReference type="ARBA" id="ARBA00022723"/>
    </source>
</evidence>
<feature type="domain" description="C2H2-type" evidence="8">
    <location>
        <begin position="198"/>
        <end position="220"/>
    </location>
</feature>
<evidence type="ECO:0000313" key="10">
    <source>
        <dbReference type="Proteomes" id="UP001162164"/>
    </source>
</evidence>
<keyword evidence="7" id="KW-0539">Nucleus</keyword>
<reference evidence="9" key="1">
    <citation type="journal article" date="2023" name="Insect Mol. Biol.">
        <title>Genome sequencing provides insights into the evolution of gene families encoding plant cell wall-degrading enzymes in longhorned beetles.</title>
        <authorList>
            <person name="Shin N.R."/>
            <person name="Okamura Y."/>
            <person name="Kirsch R."/>
            <person name="Pauchet Y."/>
        </authorList>
    </citation>
    <scope>NUCLEOTIDE SEQUENCE</scope>
    <source>
        <strain evidence="9">MMC_N1</strain>
    </source>
</reference>
<feature type="domain" description="C2H2-type" evidence="8">
    <location>
        <begin position="135"/>
        <end position="158"/>
    </location>
</feature>
<organism evidence="9 10">
    <name type="scientific">Molorchus minor</name>
    <dbReference type="NCBI Taxonomy" id="1323400"/>
    <lineage>
        <taxon>Eukaryota</taxon>
        <taxon>Metazoa</taxon>
        <taxon>Ecdysozoa</taxon>
        <taxon>Arthropoda</taxon>
        <taxon>Hexapoda</taxon>
        <taxon>Insecta</taxon>
        <taxon>Pterygota</taxon>
        <taxon>Neoptera</taxon>
        <taxon>Endopterygota</taxon>
        <taxon>Coleoptera</taxon>
        <taxon>Polyphaga</taxon>
        <taxon>Cucujiformia</taxon>
        <taxon>Chrysomeloidea</taxon>
        <taxon>Cerambycidae</taxon>
        <taxon>Lamiinae</taxon>
        <taxon>Monochamini</taxon>
        <taxon>Molorchus</taxon>
    </lineage>
</organism>
<evidence type="ECO:0000256" key="4">
    <source>
        <dbReference type="ARBA" id="ARBA00022771"/>
    </source>
</evidence>
<evidence type="ECO:0000256" key="6">
    <source>
        <dbReference type="ARBA" id="ARBA00023125"/>
    </source>
</evidence>
<keyword evidence="5" id="KW-0862">Zinc</keyword>
<feature type="domain" description="C2H2-type" evidence="8">
    <location>
        <begin position="167"/>
        <end position="189"/>
    </location>
</feature>
<gene>
    <name evidence="9" type="ORF">NQ317_000845</name>
</gene>
<keyword evidence="3" id="KW-0677">Repeat</keyword>
<evidence type="ECO:0000256" key="7">
    <source>
        <dbReference type="ARBA" id="ARBA00023242"/>
    </source>
</evidence>
<dbReference type="SUPFAM" id="SSF57667">
    <property type="entry name" value="beta-beta-alpha zinc fingers"/>
    <property type="match status" value="1"/>
</dbReference>
<evidence type="ECO:0000313" key="9">
    <source>
        <dbReference type="EMBL" id="KAJ8974212.1"/>
    </source>
</evidence>
<keyword evidence="2" id="KW-0479">Metal-binding</keyword>
<name>A0ABQ9J9T5_9CUCU</name>
<comment type="subcellular location">
    <subcellularLocation>
        <location evidence="1">Nucleus</location>
    </subcellularLocation>
</comment>